<sequence length="100" mass="11653">MAYLKAQYASVTTPIMGANAWDDLWALPQSRDASSRPKPQSYRDIEVHGCSIGHMGYFRPACQWLWENMLRWLQSPITETQLRQSWALDKEKELFPQLPI</sequence>
<keyword evidence="2" id="KW-1185">Reference proteome</keyword>
<dbReference type="RefSeq" id="WP_123421552.1">
    <property type="nucleotide sequence ID" value="NZ_RJUL01000005.1"/>
</dbReference>
<dbReference type="Proteomes" id="UP000268033">
    <property type="component" value="Unassembled WGS sequence"/>
</dbReference>
<dbReference type="STRING" id="584787.GCA_001247655_02854"/>
<dbReference type="AlphaFoldDB" id="A0A3N1PFJ6"/>
<proteinExistence type="predicted"/>
<dbReference type="EMBL" id="RJUL01000005">
    <property type="protein sequence ID" value="ROQ25787.1"/>
    <property type="molecule type" value="Genomic_DNA"/>
</dbReference>
<organism evidence="1 2">
    <name type="scientific">Gallaecimonas pentaromativorans</name>
    <dbReference type="NCBI Taxonomy" id="584787"/>
    <lineage>
        <taxon>Bacteria</taxon>
        <taxon>Pseudomonadati</taxon>
        <taxon>Pseudomonadota</taxon>
        <taxon>Gammaproteobacteria</taxon>
        <taxon>Enterobacterales</taxon>
        <taxon>Gallaecimonadaceae</taxon>
        <taxon>Gallaecimonas</taxon>
    </lineage>
</organism>
<accession>A0A3N1PFJ6</accession>
<gene>
    <name evidence="1" type="ORF">EDC28_10596</name>
</gene>
<reference evidence="1 2" key="1">
    <citation type="submission" date="2018-11" db="EMBL/GenBank/DDBJ databases">
        <title>Genomic Encyclopedia of Type Strains, Phase IV (KMG-IV): sequencing the most valuable type-strain genomes for metagenomic binning, comparative biology and taxonomic classification.</title>
        <authorList>
            <person name="Goeker M."/>
        </authorList>
    </citation>
    <scope>NUCLEOTIDE SEQUENCE [LARGE SCALE GENOMIC DNA]</scope>
    <source>
        <strain evidence="1 2">DSM 21945</strain>
    </source>
</reference>
<comment type="caution">
    <text evidence="1">The sequence shown here is derived from an EMBL/GenBank/DDBJ whole genome shotgun (WGS) entry which is preliminary data.</text>
</comment>
<protein>
    <submittedName>
        <fullName evidence="1">Uncharacterized protein</fullName>
    </submittedName>
</protein>
<evidence type="ECO:0000313" key="2">
    <source>
        <dbReference type="Proteomes" id="UP000268033"/>
    </source>
</evidence>
<evidence type="ECO:0000313" key="1">
    <source>
        <dbReference type="EMBL" id="ROQ25787.1"/>
    </source>
</evidence>
<name>A0A3N1PFJ6_9GAMM</name>